<dbReference type="InterPro" id="IPR003961">
    <property type="entry name" value="FN3_dom"/>
</dbReference>
<dbReference type="SUPFAM" id="SSF49265">
    <property type="entry name" value="Fibronectin type III"/>
    <property type="match status" value="1"/>
</dbReference>
<protein>
    <submittedName>
        <fullName evidence="6">T9SS type A sorting domain-containing protein</fullName>
    </submittedName>
</protein>
<dbReference type="InterPro" id="IPR002884">
    <property type="entry name" value="P_dom"/>
</dbReference>
<dbReference type="Pfam" id="PF01483">
    <property type="entry name" value="P_proprotein"/>
    <property type="match status" value="1"/>
</dbReference>
<feature type="domain" description="P/Homo B" evidence="5">
    <location>
        <begin position="643"/>
        <end position="805"/>
    </location>
</feature>
<comment type="caution">
    <text evidence="6">The sequence shown here is derived from an EMBL/GenBank/DDBJ whole genome shotgun (WGS) entry which is preliminary data.</text>
</comment>
<evidence type="ECO:0000259" key="4">
    <source>
        <dbReference type="PROSITE" id="PS50853"/>
    </source>
</evidence>
<evidence type="ECO:0000256" key="2">
    <source>
        <dbReference type="ARBA" id="ARBA00022801"/>
    </source>
</evidence>
<keyword evidence="1" id="KW-0645">Protease</keyword>
<dbReference type="InterPro" id="IPR043504">
    <property type="entry name" value="Peptidase_S1_PA_chymotrypsin"/>
</dbReference>
<dbReference type="Gene3D" id="2.60.120.260">
    <property type="entry name" value="Galactose-binding domain-like"/>
    <property type="match status" value="1"/>
</dbReference>
<dbReference type="InterPro" id="IPR026444">
    <property type="entry name" value="Secre_tail"/>
</dbReference>
<dbReference type="SUPFAM" id="SSF50494">
    <property type="entry name" value="Trypsin-like serine proteases"/>
    <property type="match status" value="1"/>
</dbReference>
<dbReference type="Pfam" id="PF13365">
    <property type="entry name" value="Trypsin_2"/>
    <property type="match status" value="1"/>
</dbReference>
<evidence type="ECO:0000256" key="1">
    <source>
        <dbReference type="ARBA" id="ARBA00022670"/>
    </source>
</evidence>
<dbReference type="GO" id="GO:0004252">
    <property type="term" value="F:serine-type endopeptidase activity"/>
    <property type="evidence" value="ECO:0007669"/>
    <property type="project" value="InterPro"/>
</dbReference>
<dbReference type="InterPro" id="IPR013783">
    <property type="entry name" value="Ig-like_fold"/>
</dbReference>
<gene>
    <name evidence="6" type="ORF">FRY97_13945</name>
</gene>
<sequence length="1080" mass="115585">MGRWNSLRCILLLLLALAGQATTALAQHGQAPPLFQLPPLDNDSLKAAELSLRQPGRAPRFACPEEVNIRPQTHGHWILTGDSAIWQLRLSSPGAFSLNLGFTEYYMPPGGQLFLSGPGQERAQGPFTPSDNEAHQQLWTPAFPGDELTITVVLPQAEQPHLRLWLTRINHDFMDFFAIATGACHLDVVCGEEDGWGEVDRFRDQIQSVAVYGQNGDRYCTGFLVNNTAQDCKPYFLTAYHCEVTPSVAPSVVVYWNYRNSYCRQPGTVASANPGNGSLNLFNTGAIFRSGHSPSDMALLELDDAVPDAAQAFFAGWDRSAAPPEDTLACIHHPDGAEKRISFAFTDAYTGSWGSGSQQVPNGNHLIVPNWSVGSTEIGSSGAPLFNRHGKAVGQLHGGGASCNNNAYDAFGWLRPAWEGGGTPATRLKDWLDPLQSNTMALDGRSLASCNVALFVEPAQQATCIPGQAIFSIDVAAAFSGPVSLSAPSLPSGVSAHFSPNPVPPGGQANLILSFALGADLPGLEFSTDIHATDGNSEAAATAVVYLVDGPPEPVSSLSPEAASEGVSLSPVYEWSPLPGAATYDIQIARDSLFSQIVASVNGIGQAQYEGPPLLPYTRYFYRVRGRNICGASPWSSTIPFRTSAIRCDRLQAAQLPVAIPSNEPGVVTSAIQTELSGTIASVALNGLDIAHTFVGDLSAFLRSPEGEVVQLFDRPGHPLTPFGCPGNDLLLSFSDQATGSPSQLENECGNEPAIAGSYRPATPFSSLIGASASGTWRLVLTDHFNQDGGQLNDWELEVCTTYPATAEIFMRPGPITICQSDTIALELLVGAGFSGPVSLFALGLQDGVYSAFSAQNIAPGASATLYLGSFDNIGPRTFLLYATDGDNTHVCEVSLLVKAPPHTPLLIAPADASPVFYGQENFSWGNAIYADSFRLEIARDTLFTDLAYTGLHNDSYTSLPAPLEAGLFFWRVTALSECGNRQSEVFSFYQEGPTTGARSAEAGEIALYPNPAMEQLHLALPYGASKATLYVFRIDGGLMLKQTIGRQTAFQVQDWPSGVYLFKVMIDGRPYFKRAIVQH</sequence>
<dbReference type="PANTHER" id="PTHR36234:SF5">
    <property type="entry name" value="LYSYL ENDOPEPTIDASE"/>
    <property type="match status" value="1"/>
</dbReference>
<evidence type="ECO:0000259" key="5">
    <source>
        <dbReference type="PROSITE" id="PS51829"/>
    </source>
</evidence>
<accession>A0A5C6RKP8</accession>
<name>A0A5C6RKP8_9BACT</name>
<feature type="chain" id="PRO_5022874415" evidence="3">
    <location>
        <begin position="27"/>
        <end position="1080"/>
    </location>
</feature>
<keyword evidence="2" id="KW-0378">Hydrolase</keyword>
<dbReference type="Gene3D" id="2.40.10.10">
    <property type="entry name" value="Trypsin-like serine proteases"/>
    <property type="match status" value="2"/>
</dbReference>
<reference evidence="6 7" key="1">
    <citation type="submission" date="2019-08" db="EMBL/GenBank/DDBJ databases">
        <title>Genome of Phaeodactylibacter luteus.</title>
        <authorList>
            <person name="Bowman J.P."/>
        </authorList>
    </citation>
    <scope>NUCLEOTIDE SEQUENCE [LARGE SCALE GENOMIC DNA]</scope>
    <source>
        <strain evidence="6 7">KCTC 42180</strain>
    </source>
</reference>
<dbReference type="AlphaFoldDB" id="A0A5C6RKP8"/>
<dbReference type="PROSITE" id="PS50853">
    <property type="entry name" value="FN3"/>
    <property type="match status" value="1"/>
</dbReference>
<dbReference type="Proteomes" id="UP000321580">
    <property type="component" value="Unassembled WGS sequence"/>
</dbReference>
<evidence type="ECO:0000256" key="3">
    <source>
        <dbReference type="SAM" id="SignalP"/>
    </source>
</evidence>
<proteinExistence type="predicted"/>
<dbReference type="PANTHER" id="PTHR36234">
    <property type="entry name" value="LYSYL ENDOPEPTIDASE"/>
    <property type="match status" value="1"/>
</dbReference>
<evidence type="ECO:0000313" key="6">
    <source>
        <dbReference type="EMBL" id="TXB62489.1"/>
    </source>
</evidence>
<dbReference type="InterPro" id="IPR008979">
    <property type="entry name" value="Galactose-bd-like_sf"/>
</dbReference>
<dbReference type="SUPFAM" id="SSF49785">
    <property type="entry name" value="Galactose-binding domain-like"/>
    <property type="match status" value="1"/>
</dbReference>
<dbReference type="RefSeq" id="WP_147168165.1">
    <property type="nucleotide sequence ID" value="NZ_VOOR01000029.1"/>
</dbReference>
<dbReference type="PROSITE" id="PS51829">
    <property type="entry name" value="P_HOMO_B"/>
    <property type="match status" value="1"/>
</dbReference>
<dbReference type="CDD" id="cd00063">
    <property type="entry name" value="FN3"/>
    <property type="match status" value="1"/>
</dbReference>
<feature type="signal peptide" evidence="3">
    <location>
        <begin position="1"/>
        <end position="26"/>
    </location>
</feature>
<evidence type="ECO:0000313" key="7">
    <source>
        <dbReference type="Proteomes" id="UP000321580"/>
    </source>
</evidence>
<dbReference type="OrthoDB" id="9342482at2"/>
<dbReference type="EMBL" id="VOOR01000029">
    <property type="protein sequence ID" value="TXB62489.1"/>
    <property type="molecule type" value="Genomic_DNA"/>
</dbReference>
<feature type="domain" description="Fibronectin type-III" evidence="4">
    <location>
        <begin position="551"/>
        <end position="646"/>
    </location>
</feature>
<keyword evidence="3" id="KW-0732">Signal</keyword>
<dbReference type="GO" id="GO:0006508">
    <property type="term" value="P:proteolysis"/>
    <property type="evidence" value="ECO:0007669"/>
    <property type="project" value="UniProtKB-KW"/>
</dbReference>
<dbReference type="Gene3D" id="2.60.40.10">
    <property type="entry name" value="Immunoglobulins"/>
    <property type="match status" value="2"/>
</dbReference>
<dbReference type="InterPro" id="IPR036116">
    <property type="entry name" value="FN3_sf"/>
</dbReference>
<dbReference type="NCBIfam" id="TIGR04183">
    <property type="entry name" value="Por_Secre_tail"/>
    <property type="match status" value="1"/>
</dbReference>
<organism evidence="6 7">
    <name type="scientific">Phaeodactylibacter luteus</name>
    <dbReference type="NCBI Taxonomy" id="1564516"/>
    <lineage>
        <taxon>Bacteria</taxon>
        <taxon>Pseudomonadati</taxon>
        <taxon>Bacteroidota</taxon>
        <taxon>Saprospiria</taxon>
        <taxon>Saprospirales</taxon>
        <taxon>Haliscomenobacteraceae</taxon>
        <taxon>Phaeodactylibacter</taxon>
    </lineage>
</organism>
<keyword evidence="7" id="KW-1185">Reference proteome</keyword>
<dbReference type="InterPro" id="IPR009003">
    <property type="entry name" value="Peptidase_S1_PA"/>
</dbReference>